<protein>
    <submittedName>
        <fullName evidence="4">Histidine kinase</fullName>
    </submittedName>
</protein>
<dbReference type="EMBL" id="JAMSCK010000002">
    <property type="protein sequence ID" value="MCM8568924.1"/>
    <property type="molecule type" value="Genomic_DNA"/>
</dbReference>
<keyword evidence="2" id="KW-0472">Membrane</keyword>
<comment type="caution">
    <text evidence="4">The sequence shown here is derived from an EMBL/GenBank/DDBJ whole genome shotgun (WGS) entry which is preliminary data.</text>
</comment>
<feature type="transmembrane region" description="Helical" evidence="2">
    <location>
        <begin position="77"/>
        <end position="97"/>
    </location>
</feature>
<accession>A0ABT0YZN3</accession>
<dbReference type="InterPro" id="IPR010559">
    <property type="entry name" value="Sig_transdc_His_kin_internal"/>
</dbReference>
<feature type="transmembrane region" description="Helical" evidence="2">
    <location>
        <begin position="153"/>
        <end position="173"/>
    </location>
</feature>
<evidence type="ECO:0000313" key="5">
    <source>
        <dbReference type="Proteomes" id="UP001155077"/>
    </source>
</evidence>
<evidence type="ECO:0000256" key="1">
    <source>
        <dbReference type="SAM" id="Coils"/>
    </source>
</evidence>
<keyword evidence="2" id="KW-1133">Transmembrane helix</keyword>
<feature type="transmembrane region" description="Helical" evidence="2">
    <location>
        <begin position="118"/>
        <end position="147"/>
    </location>
</feature>
<evidence type="ECO:0000259" key="3">
    <source>
        <dbReference type="Pfam" id="PF06580"/>
    </source>
</evidence>
<name>A0ABT0YZN3_9FLAO</name>
<dbReference type="Proteomes" id="UP001155077">
    <property type="component" value="Unassembled WGS sequence"/>
</dbReference>
<keyword evidence="4" id="KW-0418">Kinase</keyword>
<evidence type="ECO:0000256" key="2">
    <source>
        <dbReference type="SAM" id="Phobius"/>
    </source>
</evidence>
<dbReference type="RefSeq" id="WP_252111454.1">
    <property type="nucleotide sequence ID" value="NZ_JAMSCK010000002.1"/>
</dbReference>
<feature type="transmembrane region" description="Helical" evidence="2">
    <location>
        <begin position="46"/>
        <end position="65"/>
    </location>
</feature>
<dbReference type="GO" id="GO:0016301">
    <property type="term" value="F:kinase activity"/>
    <property type="evidence" value="ECO:0007669"/>
    <property type="project" value="UniProtKB-KW"/>
</dbReference>
<reference evidence="4" key="1">
    <citation type="submission" date="2022-06" db="EMBL/GenBank/DDBJ databases">
        <title>Gramella sediminis sp. nov., isolated from deep-sea sediment of the Indian Ocean.</title>
        <authorList>
            <person name="Yang L."/>
        </authorList>
    </citation>
    <scope>NUCLEOTIDE SEQUENCE</scope>
    <source>
        <strain evidence="4">HMD3159</strain>
    </source>
</reference>
<evidence type="ECO:0000313" key="4">
    <source>
        <dbReference type="EMBL" id="MCM8568924.1"/>
    </source>
</evidence>
<feature type="coiled-coil region" evidence="1">
    <location>
        <begin position="175"/>
        <end position="207"/>
    </location>
</feature>
<organism evidence="4 5">
    <name type="scientific">Gramella jeungdoensis</name>
    <dbReference type="NCBI Taxonomy" id="708091"/>
    <lineage>
        <taxon>Bacteria</taxon>
        <taxon>Pseudomonadati</taxon>
        <taxon>Bacteroidota</taxon>
        <taxon>Flavobacteriia</taxon>
        <taxon>Flavobacteriales</taxon>
        <taxon>Flavobacteriaceae</taxon>
        <taxon>Christiangramia</taxon>
    </lineage>
</organism>
<dbReference type="Pfam" id="PF06580">
    <property type="entry name" value="His_kinase"/>
    <property type="match status" value="1"/>
</dbReference>
<keyword evidence="5" id="KW-1185">Reference proteome</keyword>
<keyword evidence="2" id="KW-0812">Transmembrane</keyword>
<keyword evidence="1" id="KW-0175">Coiled coil</keyword>
<proteinExistence type="predicted"/>
<keyword evidence="4" id="KW-0808">Transferase</keyword>
<dbReference type="InterPro" id="IPR050640">
    <property type="entry name" value="Bact_2-comp_sensor_kinase"/>
</dbReference>
<feature type="domain" description="Signal transduction histidine kinase internal region" evidence="3">
    <location>
        <begin position="199"/>
        <end position="277"/>
    </location>
</feature>
<dbReference type="PANTHER" id="PTHR34220:SF7">
    <property type="entry name" value="SENSOR HISTIDINE KINASE YPDA"/>
    <property type="match status" value="1"/>
</dbReference>
<sequence>MKRPGVDKKHFIFYFYPVRKIHTIKEKLSDKDSPEGKKLRSNFRTILEKVGIAAITTFIVYFSVVYNNLGRLIIPSWLEWTELGLEFIFLLILFWLHRQFSKLINSPRLSHLNHFLKVAIEMIIVITSAIILHFLINILPLTFLFSWDAFNPVRLRTSFLVQIIVALFFYFFVERERSKRKLEAEKLNSARLQKENFQAQLESLKQQVNPHFLFNSLNVLGSLVYSDQDKAVDFIRKLSDLYRSYLDHGGEMLISLKKEIEVCRAYTYLLETRFGDAVNFSFHIPEDKLALQLPPGSVQMLIENTVKHNGSTPSNPLKVEIFTKNDYLVVSNGLNPRKENISSTKTGLENIQNRYQYLTDKKVKIQKSENEFVVELPLLKVEDYENSDH</sequence>
<gene>
    <name evidence="4" type="ORF">NE848_06015</name>
</gene>
<dbReference type="PANTHER" id="PTHR34220">
    <property type="entry name" value="SENSOR HISTIDINE KINASE YPDA"/>
    <property type="match status" value="1"/>
</dbReference>